<dbReference type="EMBL" id="BAAARW010000005">
    <property type="protein sequence ID" value="GAA2409227.1"/>
    <property type="molecule type" value="Genomic_DNA"/>
</dbReference>
<evidence type="ECO:0000256" key="1">
    <source>
        <dbReference type="SAM" id="MobiDB-lite"/>
    </source>
</evidence>
<feature type="transmembrane region" description="Helical" evidence="2">
    <location>
        <begin position="42"/>
        <end position="63"/>
    </location>
</feature>
<dbReference type="Pfam" id="PF19865">
    <property type="entry name" value="DUF6338"/>
    <property type="match status" value="1"/>
</dbReference>
<sequence length="289" mass="31738">MDLSLLAHIVPLVLAVLPGLHYDRWRRGDLARIRRSTVTAQYARVVISSTLVTAATLTVLELLRQLGPGSLLSLGQVTGDGALPVASPGVMTWSVACFLMISLTLASLAAAVLLRLEDGSGPWRRARPPDGRDRWRRLELGDLDVELEVKLSGGDTYRGLYGNRAVDREQGVHYITLNGPIFEVDGHGKPLPLDALHWDHMVVPTRSITSVLIRPADRPEMPTRPSVTTPVPGDMRPRHSMPRVTFTGQARAGVRRFYENRFDPRLLAKLLATQIVSIGLVGLLTEMVA</sequence>
<feature type="transmembrane region" description="Helical" evidence="2">
    <location>
        <begin position="6"/>
        <end position="22"/>
    </location>
</feature>
<proteinExistence type="predicted"/>
<gene>
    <name evidence="3" type="ORF">GCM10010191_17270</name>
</gene>
<evidence type="ECO:0000313" key="3">
    <source>
        <dbReference type="EMBL" id="GAA2409227.1"/>
    </source>
</evidence>
<accession>A0ABN3IP74</accession>
<feature type="region of interest" description="Disordered" evidence="1">
    <location>
        <begin position="217"/>
        <end position="241"/>
    </location>
</feature>
<keyword evidence="4" id="KW-1185">Reference proteome</keyword>
<keyword evidence="2" id="KW-1133">Transmembrane helix</keyword>
<protein>
    <submittedName>
        <fullName evidence="3">Uncharacterized protein</fullName>
    </submittedName>
</protein>
<keyword evidence="2" id="KW-0472">Membrane</keyword>
<evidence type="ECO:0000256" key="2">
    <source>
        <dbReference type="SAM" id="Phobius"/>
    </source>
</evidence>
<reference evidence="3 4" key="1">
    <citation type="journal article" date="2019" name="Int. J. Syst. Evol. Microbiol.">
        <title>The Global Catalogue of Microorganisms (GCM) 10K type strain sequencing project: providing services to taxonomists for standard genome sequencing and annotation.</title>
        <authorList>
            <consortium name="The Broad Institute Genomics Platform"/>
            <consortium name="The Broad Institute Genome Sequencing Center for Infectious Disease"/>
            <person name="Wu L."/>
            <person name="Ma J."/>
        </authorList>
    </citation>
    <scope>NUCLEOTIDE SEQUENCE [LARGE SCALE GENOMIC DNA]</scope>
    <source>
        <strain evidence="3 4">JCM 3325</strain>
    </source>
</reference>
<keyword evidence="2" id="KW-0812">Transmembrane</keyword>
<dbReference type="Proteomes" id="UP001501231">
    <property type="component" value="Unassembled WGS sequence"/>
</dbReference>
<name>A0ABN3IP74_9ACTN</name>
<dbReference type="RefSeq" id="WP_344588075.1">
    <property type="nucleotide sequence ID" value="NZ_BAAARW010000005.1"/>
</dbReference>
<comment type="caution">
    <text evidence="3">The sequence shown here is derived from an EMBL/GenBank/DDBJ whole genome shotgun (WGS) entry which is preliminary data.</text>
</comment>
<organism evidence="3 4">
    <name type="scientific">Actinomadura vinacea</name>
    <dbReference type="NCBI Taxonomy" id="115336"/>
    <lineage>
        <taxon>Bacteria</taxon>
        <taxon>Bacillati</taxon>
        <taxon>Actinomycetota</taxon>
        <taxon>Actinomycetes</taxon>
        <taxon>Streptosporangiales</taxon>
        <taxon>Thermomonosporaceae</taxon>
        <taxon>Actinomadura</taxon>
    </lineage>
</organism>
<evidence type="ECO:0000313" key="4">
    <source>
        <dbReference type="Proteomes" id="UP001501231"/>
    </source>
</evidence>
<feature type="transmembrane region" description="Helical" evidence="2">
    <location>
        <begin position="93"/>
        <end position="116"/>
    </location>
</feature>
<dbReference type="InterPro" id="IPR045919">
    <property type="entry name" value="DUF6338"/>
</dbReference>
<feature type="transmembrane region" description="Helical" evidence="2">
    <location>
        <begin position="266"/>
        <end position="285"/>
    </location>
</feature>